<dbReference type="EMBL" id="JAGKQH010000004">
    <property type="protein sequence ID" value="KAG6602256.1"/>
    <property type="molecule type" value="Genomic_DNA"/>
</dbReference>
<dbReference type="Pfam" id="PF00111">
    <property type="entry name" value="Fer2"/>
    <property type="match status" value="1"/>
</dbReference>
<evidence type="ECO:0000313" key="15">
    <source>
        <dbReference type="EMBL" id="KAG6602256.1"/>
    </source>
</evidence>
<comment type="cofactor">
    <cofactor evidence="11">
        <name>[2Fe-2S] cluster</name>
        <dbReference type="ChEBI" id="CHEBI:190135"/>
    </cofactor>
</comment>
<keyword evidence="7" id="KW-0479">Metal-binding</keyword>
<sequence length="530" mass="59187">MSIQNEELQDVVYFDCQFIGEDAWRFAQLLVIVQSLFILVHSLLHGLMEKAQNIISVIAGRTNVQDHMVLLTVMIFYPDPVFSCLVEYMRLEKYDPWTKPPRDGVVKALQARIGGQFSLKLHPVLLGLQDSYEIALHTSKLLLSIPFLYASLVSLLVSIASLPSINLPLLLGKKSDGTFPVWSIVIFGPFLFFVRFLPSLRGLYLRDDPYSEICEGVYVGGWPCSPDRLPPCNPAVVDCTCELPRCLEVSGTGYLCVPTWDTRSPQPEEIERAVRWICKKRELKKPVFIHCAYGHGRSVAVTCAVLVALGVADDWKNAEKIIKEKRSCIRMNPSHRKALEEWSKHRLSTPKKKKDNDGSLSISLHRHLHFHTSLFHYSTPIMSTVRLPTSCLIRNATPRKSCALVQRPSSLSSFRSVSRAFGLKSSSFKVSAMASYKVKLIGPNGEENEFEAPDDTYILDSAESAGLDLPYSCRAGACSTCAGQVVSGTVDQTDGSFLDDQQMEKGYVLTCVAYPQSDCVIHTHKEGDLF</sequence>
<dbReference type="InterPro" id="IPR000387">
    <property type="entry name" value="Tyr_Pase_dom"/>
</dbReference>
<dbReference type="CDD" id="cd00207">
    <property type="entry name" value="fer2"/>
    <property type="match status" value="1"/>
</dbReference>
<evidence type="ECO:0000256" key="3">
    <source>
        <dbReference type="ARBA" id="ARBA00007874"/>
    </source>
</evidence>
<dbReference type="GO" id="GO:0009055">
    <property type="term" value="F:electron transfer activity"/>
    <property type="evidence" value="ECO:0007669"/>
    <property type="project" value="InterPro"/>
</dbReference>
<evidence type="ECO:0000256" key="11">
    <source>
        <dbReference type="ARBA" id="ARBA00034078"/>
    </source>
</evidence>
<keyword evidence="12" id="KW-0472">Membrane</keyword>
<evidence type="ECO:0000256" key="10">
    <source>
        <dbReference type="ARBA" id="ARBA00023014"/>
    </source>
</evidence>
<dbReference type="InterPro" id="IPR020422">
    <property type="entry name" value="TYR_PHOSPHATASE_DUAL_dom"/>
</dbReference>
<reference evidence="15 16" key="1">
    <citation type="journal article" date="2021" name="Hortic Res">
        <title>The domestication of Cucurbita argyrosperma as revealed by the genome of its wild relative.</title>
        <authorList>
            <person name="Barrera-Redondo J."/>
            <person name="Sanchez-de la Vega G."/>
            <person name="Aguirre-Liguori J.A."/>
            <person name="Castellanos-Morales G."/>
            <person name="Gutierrez-Guerrero Y.T."/>
            <person name="Aguirre-Dugua X."/>
            <person name="Aguirre-Planter E."/>
            <person name="Tenaillon M.I."/>
            <person name="Lira-Saade R."/>
            <person name="Eguiarte L.E."/>
        </authorList>
    </citation>
    <scope>NUCLEOTIDE SEQUENCE [LARGE SCALE GENOMIC DNA]</scope>
    <source>
        <strain evidence="15">JBR-2021</strain>
    </source>
</reference>
<dbReference type="InterPro" id="IPR000340">
    <property type="entry name" value="Dual-sp_phosphatase_cat-dom"/>
</dbReference>
<protein>
    <submittedName>
        <fullName evidence="15">Ferredoxin-3, chloroplastic</fullName>
    </submittedName>
</protein>
<dbReference type="AlphaFoldDB" id="A0AAV6NUG1"/>
<dbReference type="GO" id="GO:0009507">
    <property type="term" value="C:chloroplast"/>
    <property type="evidence" value="ECO:0007669"/>
    <property type="project" value="UniProtKB-SubCell"/>
</dbReference>
<keyword evidence="10" id="KW-0411">Iron-sulfur</keyword>
<feature type="transmembrane region" description="Helical" evidence="12">
    <location>
        <begin position="23"/>
        <end position="44"/>
    </location>
</feature>
<evidence type="ECO:0000259" key="13">
    <source>
        <dbReference type="PROSITE" id="PS50056"/>
    </source>
</evidence>
<accession>A0AAV6NUG1</accession>
<evidence type="ECO:0000313" key="16">
    <source>
        <dbReference type="Proteomes" id="UP000685013"/>
    </source>
</evidence>
<dbReference type="NCBIfam" id="TIGR02008">
    <property type="entry name" value="fdx_plant"/>
    <property type="match status" value="1"/>
</dbReference>
<dbReference type="SMART" id="SM00195">
    <property type="entry name" value="DSPc"/>
    <property type="match status" value="1"/>
</dbReference>
<feature type="transmembrane region" description="Helical" evidence="12">
    <location>
        <begin position="141"/>
        <end position="159"/>
    </location>
</feature>
<keyword evidence="8" id="KW-0249">Electron transport</keyword>
<dbReference type="Proteomes" id="UP000685013">
    <property type="component" value="Chromosome 4"/>
</dbReference>
<dbReference type="PANTHER" id="PTHR47216">
    <property type="match status" value="1"/>
</dbReference>
<organism evidence="15 16">
    <name type="scientific">Cucurbita argyrosperma subsp. sororia</name>
    <dbReference type="NCBI Taxonomy" id="37648"/>
    <lineage>
        <taxon>Eukaryota</taxon>
        <taxon>Viridiplantae</taxon>
        <taxon>Streptophyta</taxon>
        <taxon>Embryophyta</taxon>
        <taxon>Tracheophyta</taxon>
        <taxon>Spermatophyta</taxon>
        <taxon>Magnoliopsida</taxon>
        <taxon>eudicotyledons</taxon>
        <taxon>Gunneridae</taxon>
        <taxon>Pentapetalae</taxon>
        <taxon>rosids</taxon>
        <taxon>fabids</taxon>
        <taxon>Cucurbitales</taxon>
        <taxon>Cucurbitaceae</taxon>
        <taxon>Cucurbiteae</taxon>
        <taxon>Cucurbita</taxon>
    </lineage>
</organism>
<gene>
    <name evidence="15" type="primary">FDX3</name>
    <name evidence="15" type="ORF">SDJN03_07489</name>
</gene>
<evidence type="ECO:0000256" key="2">
    <source>
        <dbReference type="ARBA" id="ARBA00004229"/>
    </source>
</evidence>
<proteinExistence type="inferred from homology"/>
<dbReference type="FunFam" id="3.10.20.30:FF:000014">
    <property type="entry name" value="Ferredoxin"/>
    <property type="match status" value="1"/>
</dbReference>
<keyword evidence="12" id="KW-1133">Transmembrane helix</keyword>
<dbReference type="PANTHER" id="PTHR47216:SF4">
    <property type="entry name" value="OS01G0859400 PROTEIN"/>
    <property type="match status" value="1"/>
</dbReference>
<dbReference type="GO" id="GO:0022900">
    <property type="term" value="P:electron transport chain"/>
    <property type="evidence" value="ECO:0007669"/>
    <property type="project" value="InterPro"/>
</dbReference>
<name>A0AAV6NUG1_9ROSI</name>
<evidence type="ECO:0000256" key="4">
    <source>
        <dbReference type="ARBA" id="ARBA00022448"/>
    </source>
</evidence>
<keyword evidence="12" id="KW-0812">Transmembrane</keyword>
<evidence type="ECO:0000259" key="14">
    <source>
        <dbReference type="PROSITE" id="PS51085"/>
    </source>
</evidence>
<evidence type="ECO:0000256" key="6">
    <source>
        <dbReference type="ARBA" id="ARBA00022714"/>
    </source>
</evidence>
<keyword evidence="16" id="KW-1185">Reference proteome</keyword>
<comment type="similarity">
    <text evidence="3">Belongs to the 2Fe2S plant-type ferredoxin family.</text>
</comment>
<dbReference type="PROSITE" id="PS50056">
    <property type="entry name" value="TYR_PHOSPHATASE_2"/>
    <property type="match status" value="1"/>
</dbReference>
<evidence type="ECO:0000256" key="8">
    <source>
        <dbReference type="ARBA" id="ARBA00022982"/>
    </source>
</evidence>
<comment type="function">
    <text evidence="1">Ferredoxins are iron-sulfur proteins that transfer electrons in a wide variety of metabolic reactions.</text>
</comment>
<dbReference type="InterPro" id="IPR001041">
    <property type="entry name" value="2Fe-2S_ferredoxin-type"/>
</dbReference>
<dbReference type="InterPro" id="IPR010241">
    <property type="entry name" value="Fd_pln"/>
</dbReference>
<keyword evidence="6" id="KW-0001">2Fe-2S</keyword>
<dbReference type="PROSITE" id="PS51085">
    <property type="entry name" value="2FE2S_FER_2"/>
    <property type="match status" value="1"/>
</dbReference>
<keyword evidence="5" id="KW-0150">Chloroplast</keyword>
<dbReference type="Pfam" id="PF00782">
    <property type="entry name" value="DSPc"/>
    <property type="match status" value="1"/>
</dbReference>
<feature type="domain" description="2Fe-2S ferredoxin-type" evidence="14">
    <location>
        <begin position="436"/>
        <end position="527"/>
    </location>
</feature>
<dbReference type="CDD" id="cd14527">
    <property type="entry name" value="DSP_bac"/>
    <property type="match status" value="1"/>
</dbReference>
<evidence type="ECO:0000256" key="1">
    <source>
        <dbReference type="ARBA" id="ARBA00003532"/>
    </source>
</evidence>
<comment type="caution">
    <text evidence="15">The sequence shown here is derived from an EMBL/GenBank/DDBJ whole genome shotgun (WGS) entry which is preliminary data.</text>
</comment>
<dbReference type="GO" id="GO:0046872">
    <property type="term" value="F:metal ion binding"/>
    <property type="evidence" value="ECO:0007669"/>
    <property type="project" value="UniProtKB-KW"/>
</dbReference>
<keyword evidence="9" id="KW-0408">Iron</keyword>
<dbReference type="InterPro" id="IPR006058">
    <property type="entry name" value="2Fe2S_fd_BS"/>
</dbReference>
<feature type="transmembrane region" description="Helical" evidence="12">
    <location>
        <begin position="179"/>
        <end position="197"/>
    </location>
</feature>
<dbReference type="PROSITE" id="PS00197">
    <property type="entry name" value="2FE2S_FER_1"/>
    <property type="match status" value="1"/>
</dbReference>
<keyword evidence="5" id="KW-0934">Plastid</keyword>
<evidence type="ECO:0000256" key="7">
    <source>
        <dbReference type="ARBA" id="ARBA00022723"/>
    </source>
</evidence>
<comment type="subcellular location">
    <subcellularLocation>
        <location evidence="2">Plastid</location>
        <location evidence="2">Chloroplast</location>
    </subcellularLocation>
</comment>
<evidence type="ECO:0000256" key="5">
    <source>
        <dbReference type="ARBA" id="ARBA00022528"/>
    </source>
</evidence>
<feature type="non-terminal residue" evidence="15">
    <location>
        <position position="1"/>
    </location>
</feature>
<feature type="domain" description="Tyrosine specific protein phosphatases" evidence="13">
    <location>
        <begin position="268"/>
        <end position="337"/>
    </location>
</feature>
<keyword evidence="4" id="KW-0813">Transport</keyword>
<dbReference type="GO" id="GO:0051537">
    <property type="term" value="F:2 iron, 2 sulfur cluster binding"/>
    <property type="evidence" value="ECO:0007669"/>
    <property type="project" value="UniProtKB-KW"/>
</dbReference>
<evidence type="ECO:0000256" key="9">
    <source>
        <dbReference type="ARBA" id="ARBA00023004"/>
    </source>
</evidence>
<evidence type="ECO:0000256" key="12">
    <source>
        <dbReference type="SAM" id="Phobius"/>
    </source>
</evidence>
<dbReference type="GO" id="GO:0016791">
    <property type="term" value="F:phosphatase activity"/>
    <property type="evidence" value="ECO:0007669"/>
    <property type="project" value="UniProtKB-ARBA"/>
</dbReference>